<name>A0A1B2JEY8_PICPA</name>
<evidence type="ECO:0000256" key="12">
    <source>
        <dbReference type="RuleBase" id="RU362128"/>
    </source>
</evidence>
<dbReference type="Gene3D" id="3.40.50.2000">
    <property type="entry name" value="Glycogen Phosphorylase B"/>
    <property type="match status" value="1"/>
</dbReference>
<sequence>MSSRDWNISIWVLLLRTTEETIQPMKSVLVTGGATVTFVALLQLTLNEKFIFALKKNNFDKLIIQYGTQPTGESLFLSLIDRLTNQDYNKSQLDQIYNIKLKDGFLIQGLSFDTDFVKNYTSKVDLVISHGGTGSILDTLRAGKKLVVVVNDTLADNHQLELTEKFAEREVLGYCKKNTVEELIDQVNQVESRQFKRLAPSKGKIVQDVILNKIIKS</sequence>
<feature type="domain" description="Glycosyl transferase family 28 C-terminal" evidence="13">
    <location>
        <begin position="28"/>
        <end position="207"/>
    </location>
</feature>
<accession>A0A1B2JEY8</accession>
<keyword evidence="8 12" id="KW-0256">Endoplasmic reticulum</keyword>
<keyword evidence="6 12" id="KW-0328">Glycosyltransferase</keyword>
<protein>
    <recommendedName>
        <fullName evidence="5 12">UDP-N-acetylglucosamine transferase subunit ALG13</fullName>
        <ecNumber evidence="4 12">2.4.1.141</ecNumber>
    </recommendedName>
    <alternativeName>
        <fullName evidence="10 12">Asparagine-linked glycosylation protein 13</fullName>
    </alternativeName>
</protein>
<dbReference type="Pfam" id="PF04101">
    <property type="entry name" value="Glyco_tran_28_C"/>
    <property type="match status" value="1"/>
</dbReference>
<evidence type="ECO:0000256" key="6">
    <source>
        <dbReference type="ARBA" id="ARBA00022676"/>
    </source>
</evidence>
<keyword evidence="7 12" id="KW-0808">Transferase</keyword>
<evidence type="ECO:0000256" key="9">
    <source>
        <dbReference type="ARBA" id="ARBA00024804"/>
    </source>
</evidence>
<evidence type="ECO:0000256" key="2">
    <source>
        <dbReference type="ARBA" id="ARBA00006962"/>
    </source>
</evidence>
<comment type="similarity">
    <text evidence="2 12">Belongs to the glycosyltransferase 28 family.</text>
</comment>
<evidence type="ECO:0000256" key="8">
    <source>
        <dbReference type="ARBA" id="ARBA00022824"/>
    </source>
</evidence>
<organism evidence="14 15">
    <name type="scientific">Komagataella pastoris</name>
    <name type="common">Yeast</name>
    <name type="synonym">Pichia pastoris</name>
    <dbReference type="NCBI Taxonomy" id="4922"/>
    <lineage>
        <taxon>Eukaryota</taxon>
        <taxon>Fungi</taxon>
        <taxon>Dikarya</taxon>
        <taxon>Ascomycota</taxon>
        <taxon>Saccharomycotina</taxon>
        <taxon>Pichiomycetes</taxon>
        <taxon>Pichiales</taxon>
        <taxon>Pichiaceae</taxon>
        <taxon>Komagataella</taxon>
    </lineage>
</organism>
<evidence type="ECO:0000313" key="14">
    <source>
        <dbReference type="EMBL" id="ANZ76597.1"/>
    </source>
</evidence>
<evidence type="ECO:0000259" key="13">
    <source>
        <dbReference type="Pfam" id="PF04101"/>
    </source>
</evidence>
<dbReference type="OrthoDB" id="20273at2759"/>
<dbReference type="EC" id="2.4.1.141" evidence="4 12"/>
<evidence type="ECO:0000256" key="7">
    <source>
        <dbReference type="ARBA" id="ARBA00022679"/>
    </source>
</evidence>
<evidence type="ECO:0000256" key="5">
    <source>
        <dbReference type="ARBA" id="ARBA00017468"/>
    </source>
</evidence>
<dbReference type="InterPro" id="IPR007235">
    <property type="entry name" value="Glyco_trans_28_C"/>
</dbReference>
<evidence type="ECO:0000256" key="11">
    <source>
        <dbReference type="ARBA" id="ARBA00048184"/>
    </source>
</evidence>
<comment type="function">
    <text evidence="9 12">Involved in protein N-glycosylation. Essential for the second step of the dolichol-linked oligosaccharide pathway.</text>
</comment>
<gene>
    <name evidence="12 14" type="primary">ALG13</name>
    <name evidence="14" type="ORF">ATY40_BA7503996</name>
</gene>
<comment type="subunit">
    <text evidence="3 12">Heterodimer with ALG14 to form a functional enzyme.</text>
</comment>
<reference evidence="14 15" key="1">
    <citation type="submission" date="2016-02" db="EMBL/GenBank/DDBJ databases">
        <title>Comparative genomic and transcriptomic foundation for Pichia pastoris.</title>
        <authorList>
            <person name="Love K.R."/>
            <person name="Shah K.A."/>
            <person name="Whittaker C.A."/>
            <person name="Wu J."/>
            <person name="Bartlett M.C."/>
            <person name="Ma D."/>
            <person name="Leeson R.L."/>
            <person name="Priest M."/>
            <person name="Young S.K."/>
            <person name="Love J.C."/>
        </authorList>
    </citation>
    <scope>NUCLEOTIDE SEQUENCE [LARGE SCALE GENOMIC DNA]</scope>
    <source>
        <strain evidence="14 15">ATCC 28485</strain>
    </source>
</reference>
<evidence type="ECO:0000256" key="10">
    <source>
        <dbReference type="ARBA" id="ARBA00032061"/>
    </source>
</evidence>
<dbReference type="GO" id="GO:0005783">
    <property type="term" value="C:endoplasmic reticulum"/>
    <property type="evidence" value="ECO:0007669"/>
    <property type="project" value="UniProtKB-SubCell"/>
</dbReference>
<evidence type="ECO:0000256" key="4">
    <source>
        <dbReference type="ARBA" id="ARBA00012614"/>
    </source>
</evidence>
<dbReference type="PANTHER" id="PTHR12867:SF6">
    <property type="entry name" value="N-ACETYLGLUCOSAMINYLDIPHOSPHODOLICHOL N-ACETYLGLUCOSAMINYLTRANSFERASE"/>
    <property type="match status" value="1"/>
</dbReference>
<comment type="catalytic activity">
    <reaction evidence="11">
        <text>an N-acetyl-alpha-D-glucosaminyl-diphospho-di-trans,poly-cis-dolichol + UDP-N-acetyl-alpha-D-glucosamine = an N,N'-diacetylchitobiosyl-diphospho-di-trans,poly-cis-dolichol + UDP + H(+)</text>
        <dbReference type="Rhea" id="RHEA:23380"/>
        <dbReference type="Rhea" id="RHEA-COMP:19507"/>
        <dbReference type="Rhea" id="RHEA-COMP:19510"/>
        <dbReference type="ChEBI" id="CHEBI:15378"/>
        <dbReference type="ChEBI" id="CHEBI:57269"/>
        <dbReference type="ChEBI" id="CHEBI:57705"/>
        <dbReference type="ChEBI" id="CHEBI:58223"/>
        <dbReference type="ChEBI" id="CHEBI:58427"/>
        <dbReference type="EC" id="2.4.1.141"/>
    </reaction>
</comment>
<evidence type="ECO:0000256" key="1">
    <source>
        <dbReference type="ARBA" id="ARBA00004240"/>
    </source>
</evidence>
<dbReference type="GO" id="GO:0004577">
    <property type="term" value="F:N-acetylglucosaminyldiphosphodolichol N-acetylglucosaminyltransferase activity"/>
    <property type="evidence" value="ECO:0007669"/>
    <property type="project" value="UniProtKB-EC"/>
</dbReference>
<evidence type="ECO:0000256" key="3">
    <source>
        <dbReference type="ARBA" id="ARBA00011198"/>
    </source>
</evidence>
<dbReference type="InterPro" id="IPR039042">
    <property type="entry name" value="Alg13-like"/>
</dbReference>
<evidence type="ECO:0000313" key="15">
    <source>
        <dbReference type="Proteomes" id="UP000094565"/>
    </source>
</evidence>
<proteinExistence type="inferred from homology"/>
<comment type="subcellular location">
    <subcellularLocation>
        <location evidence="1 12">Endoplasmic reticulum</location>
    </subcellularLocation>
</comment>
<dbReference type="Proteomes" id="UP000094565">
    <property type="component" value="Chromosome 3"/>
</dbReference>
<dbReference type="GO" id="GO:0006488">
    <property type="term" value="P:dolichol-linked oligosaccharide biosynthetic process"/>
    <property type="evidence" value="ECO:0007669"/>
    <property type="project" value="InterPro"/>
</dbReference>
<dbReference type="PANTHER" id="PTHR12867">
    <property type="entry name" value="GLYCOSYL TRANSFERASE-RELATED"/>
    <property type="match status" value="1"/>
</dbReference>
<keyword evidence="15" id="KW-1185">Reference proteome</keyword>
<dbReference type="AlphaFoldDB" id="A0A1B2JEY8"/>
<dbReference type="EMBL" id="CP014586">
    <property type="protein sequence ID" value="ANZ76597.1"/>
    <property type="molecule type" value="Genomic_DNA"/>
</dbReference>